<evidence type="ECO:0000256" key="2">
    <source>
        <dbReference type="ARBA" id="ARBA00023163"/>
    </source>
</evidence>
<dbReference type="Pfam" id="PF13185">
    <property type="entry name" value="GAF_2"/>
    <property type="match status" value="1"/>
</dbReference>
<evidence type="ECO:0000256" key="3">
    <source>
        <dbReference type="SAM" id="Phobius"/>
    </source>
</evidence>
<evidence type="ECO:0000259" key="4">
    <source>
        <dbReference type="SMART" id="SM01012"/>
    </source>
</evidence>
<dbReference type="Gene3D" id="3.30.450.40">
    <property type="match status" value="1"/>
</dbReference>
<dbReference type="SMART" id="SM01012">
    <property type="entry name" value="ANTAR"/>
    <property type="match status" value="1"/>
</dbReference>
<dbReference type="EMBL" id="BOMN01000144">
    <property type="protein sequence ID" value="GIE26463.1"/>
    <property type="molecule type" value="Genomic_DNA"/>
</dbReference>
<keyword evidence="3" id="KW-0472">Membrane</keyword>
<accession>A0ABQ4A6I6</accession>
<dbReference type="Proteomes" id="UP000603200">
    <property type="component" value="Unassembled WGS sequence"/>
</dbReference>
<dbReference type="SUPFAM" id="SSF55781">
    <property type="entry name" value="GAF domain-like"/>
    <property type="match status" value="1"/>
</dbReference>
<feature type="transmembrane region" description="Helical" evidence="3">
    <location>
        <begin position="97"/>
        <end position="117"/>
    </location>
</feature>
<organism evidence="5 6">
    <name type="scientific">Winogradskya humida</name>
    <dbReference type="NCBI Taxonomy" id="113566"/>
    <lineage>
        <taxon>Bacteria</taxon>
        <taxon>Bacillati</taxon>
        <taxon>Actinomycetota</taxon>
        <taxon>Actinomycetes</taxon>
        <taxon>Micromonosporales</taxon>
        <taxon>Micromonosporaceae</taxon>
        <taxon>Winogradskya</taxon>
    </lineage>
</organism>
<feature type="domain" description="ANTAR" evidence="4">
    <location>
        <begin position="164"/>
        <end position="219"/>
    </location>
</feature>
<dbReference type="InterPro" id="IPR036388">
    <property type="entry name" value="WH-like_DNA-bd_sf"/>
</dbReference>
<protein>
    <submittedName>
        <fullName evidence="5">GAF domain-containing protein</fullName>
    </submittedName>
</protein>
<evidence type="ECO:0000313" key="6">
    <source>
        <dbReference type="Proteomes" id="UP000603200"/>
    </source>
</evidence>
<reference evidence="5 6" key="1">
    <citation type="submission" date="2021-01" db="EMBL/GenBank/DDBJ databases">
        <title>Whole genome shotgun sequence of Actinoplanes humidus NBRC 14915.</title>
        <authorList>
            <person name="Komaki H."/>
            <person name="Tamura T."/>
        </authorList>
    </citation>
    <scope>NUCLEOTIDE SEQUENCE [LARGE SCALE GENOMIC DNA]</scope>
    <source>
        <strain evidence="5 6">NBRC 14915</strain>
    </source>
</reference>
<keyword evidence="2" id="KW-0804">Transcription</keyword>
<keyword evidence="3" id="KW-0812">Transmembrane</keyword>
<sequence length="227" mass="23731">MADPDPADAAFATLTSSSTVAEVGEACLRALPRISGTAVTILTGVNTRRSVFTSDDIGTAIEDAQFEHGEGPCFQAFHTGVAVFVADLRDPVHMASWPGYVPAALVAGALAVAALPITAGRRRFAVLDLYRSSAGQFDDNEAAVAARFADAAGRALLHAVPAAADADSGYAPERRDVVHQAVGMVMVQVGGNRHDALARLRAHAYATERHLDDTAADVLGHRLSFTP</sequence>
<keyword evidence="3" id="KW-1133">Transmembrane helix</keyword>
<keyword evidence="1" id="KW-0805">Transcription regulation</keyword>
<dbReference type="InterPro" id="IPR029016">
    <property type="entry name" value="GAF-like_dom_sf"/>
</dbReference>
<evidence type="ECO:0000313" key="5">
    <source>
        <dbReference type="EMBL" id="GIE26463.1"/>
    </source>
</evidence>
<evidence type="ECO:0000256" key="1">
    <source>
        <dbReference type="ARBA" id="ARBA00023015"/>
    </source>
</evidence>
<name>A0ABQ4A6I6_9ACTN</name>
<keyword evidence="6" id="KW-1185">Reference proteome</keyword>
<comment type="caution">
    <text evidence="5">The sequence shown here is derived from an EMBL/GenBank/DDBJ whole genome shotgun (WGS) entry which is preliminary data.</text>
</comment>
<dbReference type="Gene3D" id="1.10.10.10">
    <property type="entry name" value="Winged helix-like DNA-binding domain superfamily/Winged helix DNA-binding domain"/>
    <property type="match status" value="1"/>
</dbReference>
<proteinExistence type="predicted"/>
<dbReference type="RefSeq" id="WP_203843365.1">
    <property type="nucleotide sequence ID" value="NZ_BAAATV010000035.1"/>
</dbReference>
<gene>
    <name evidence="5" type="ORF">Ahu01nite_095650</name>
</gene>
<dbReference type="Pfam" id="PF03861">
    <property type="entry name" value="ANTAR"/>
    <property type="match status" value="1"/>
</dbReference>
<dbReference type="InterPro" id="IPR003018">
    <property type="entry name" value="GAF"/>
</dbReference>
<dbReference type="InterPro" id="IPR005561">
    <property type="entry name" value="ANTAR"/>
</dbReference>